<accession>A0A0C2ZJX5</accession>
<keyword evidence="2" id="KW-1185">Reference proteome</keyword>
<dbReference type="EMBL" id="KN822193">
    <property type="protein sequence ID" value="KIM52997.1"/>
    <property type="molecule type" value="Genomic_DNA"/>
</dbReference>
<name>A0A0C2ZJX5_9AGAM</name>
<reference evidence="1 2" key="1">
    <citation type="submission" date="2014-04" db="EMBL/GenBank/DDBJ databases">
        <authorList>
            <consortium name="DOE Joint Genome Institute"/>
            <person name="Kuo A."/>
            <person name="Kohler A."/>
            <person name="Nagy L.G."/>
            <person name="Floudas D."/>
            <person name="Copeland A."/>
            <person name="Barry K.W."/>
            <person name="Cichocki N."/>
            <person name="Veneault-Fourrey C."/>
            <person name="LaButti K."/>
            <person name="Lindquist E.A."/>
            <person name="Lipzen A."/>
            <person name="Lundell T."/>
            <person name="Morin E."/>
            <person name="Murat C."/>
            <person name="Sun H."/>
            <person name="Tunlid A."/>
            <person name="Henrissat B."/>
            <person name="Grigoriev I.V."/>
            <person name="Hibbett D.S."/>
            <person name="Martin F."/>
            <person name="Nordberg H.P."/>
            <person name="Cantor M.N."/>
            <person name="Hua S.X."/>
        </authorList>
    </citation>
    <scope>NUCLEOTIDE SEQUENCE [LARGE SCALE GENOMIC DNA]</scope>
    <source>
        <strain evidence="1 2">Foug A</strain>
    </source>
</reference>
<dbReference type="HOGENOM" id="CLU_2851027_0_0_1"/>
<organism evidence="1 2">
    <name type="scientific">Scleroderma citrinum Foug A</name>
    <dbReference type="NCBI Taxonomy" id="1036808"/>
    <lineage>
        <taxon>Eukaryota</taxon>
        <taxon>Fungi</taxon>
        <taxon>Dikarya</taxon>
        <taxon>Basidiomycota</taxon>
        <taxon>Agaricomycotina</taxon>
        <taxon>Agaricomycetes</taxon>
        <taxon>Agaricomycetidae</taxon>
        <taxon>Boletales</taxon>
        <taxon>Sclerodermatineae</taxon>
        <taxon>Sclerodermataceae</taxon>
        <taxon>Scleroderma</taxon>
    </lineage>
</organism>
<sequence length="65" mass="7124">MTWACIMILDESGAVSHSGVQTPLLGNCGMTVNRAWGCVWRFSTRAYARTRACVPGTKPCSRSHH</sequence>
<reference evidence="2" key="2">
    <citation type="submission" date="2015-01" db="EMBL/GenBank/DDBJ databases">
        <title>Evolutionary Origins and Diversification of the Mycorrhizal Mutualists.</title>
        <authorList>
            <consortium name="DOE Joint Genome Institute"/>
            <consortium name="Mycorrhizal Genomics Consortium"/>
            <person name="Kohler A."/>
            <person name="Kuo A."/>
            <person name="Nagy L.G."/>
            <person name="Floudas D."/>
            <person name="Copeland A."/>
            <person name="Barry K.W."/>
            <person name="Cichocki N."/>
            <person name="Veneault-Fourrey C."/>
            <person name="LaButti K."/>
            <person name="Lindquist E.A."/>
            <person name="Lipzen A."/>
            <person name="Lundell T."/>
            <person name="Morin E."/>
            <person name="Murat C."/>
            <person name="Riley R."/>
            <person name="Ohm R."/>
            <person name="Sun H."/>
            <person name="Tunlid A."/>
            <person name="Henrissat B."/>
            <person name="Grigoriev I.V."/>
            <person name="Hibbett D.S."/>
            <person name="Martin F."/>
        </authorList>
    </citation>
    <scope>NUCLEOTIDE SEQUENCE [LARGE SCALE GENOMIC DNA]</scope>
    <source>
        <strain evidence="2">Foug A</strain>
    </source>
</reference>
<protein>
    <submittedName>
        <fullName evidence="1">Uncharacterized protein</fullName>
    </submittedName>
</protein>
<dbReference type="Proteomes" id="UP000053989">
    <property type="component" value="Unassembled WGS sequence"/>
</dbReference>
<evidence type="ECO:0000313" key="2">
    <source>
        <dbReference type="Proteomes" id="UP000053989"/>
    </source>
</evidence>
<dbReference type="AlphaFoldDB" id="A0A0C2ZJX5"/>
<proteinExistence type="predicted"/>
<dbReference type="InParanoid" id="A0A0C2ZJX5"/>
<evidence type="ECO:0000313" key="1">
    <source>
        <dbReference type="EMBL" id="KIM52997.1"/>
    </source>
</evidence>
<gene>
    <name evidence="1" type="ORF">SCLCIDRAFT_1223259</name>
</gene>